<evidence type="ECO:0000256" key="1">
    <source>
        <dbReference type="SAM" id="SignalP"/>
    </source>
</evidence>
<name>A0A6B0UIR7_IXORI</name>
<protein>
    <submittedName>
        <fullName evidence="2">Putative secreted protein</fullName>
    </submittedName>
</protein>
<sequence length="108" mass="12429">MPCPYFFFFLLLDHSANFLMPHRTHAESDMYSQFPFFSTAAISVAASIALARAPFDFPASCRDPSCCLISTWYNSLFSQKQQYLWRLRLLLPELLSISRPPVVTHHVV</sequence>
<keyword evidence="1" id="KW-0732">Signal</keyword>
<evidence type="ECO:0000313" key="2">
    <source>
        <dbReference type="EMBL" id="MXU89533.1"/>
    </source>
</evidence>
<proteinExistence type="predicted"/>
<feature type="signal peptide" evidence="1">
    <location>
        <begin position="1"/>
        <end position="26"/>
    </location>
</feature>
<dbReference type="AlphaFoldDB" id="A0A6B0UIR7"/>
<organism evidence="2">
    <name type="scientific">Ixodes ricinus</name>
    <name type="common">Common tick</name>
    <name type="synonym">Acarus ricinus</name>
    <dbReference type="NCBI Taxonomy" id="34613"/>
    <lineage>
        <taxon>Eukaryota</taxon>
        <taxon>Metazoa</taxon>
        <taxon>Ecdysozoa</taxon>
        <taxon>Arthropoda</taxon>
        <taxon>Chelicerata</taxon>
        <taxon>Arachnida</taxon>
        <taxon>Acari</taxon>
        <taxon>Parasitiformes</taxon>
        <taxon>Ixodida</taxon>
        <taxon>Ixodoidea</taxon>
        <taxon>Ixodidae</taxon>
        <taxon>Ixodinae</taxon>
        <taxon>Ixodes</taxon>
    </lineage>
</organism>
<feature type="chain" id="PRO_5025589749" evidence="1">
    <location>
        <begin position="27"/>
        <end position="108"/>
    </location>
</feature>
<dbReference type="EMBL" id="GIFC01007450">
    <property type="protein sequence ID" value="MXU89533.1"/>
    <property type="molecule type" value="Transcribed_RNA"/>
</dbReference>
<accession>A0A6B0UIR7</accession>
<reference evidence="2" key="1">
    <citation type="submission" date="2019-12" db="EMBL/GenBank/DDBJ databases">
        <title>An insight into the sialome of adult female Ixodes ricinus ticks feeding for 6 days.</title>
        <authorList>
            <person name="Perner J."/>
            <person name="Ribeiro J.M.C."/>
        </authorList>
    </citation>
    <scope>NUCLEOTIDE SEQUENCE</scope>
    <source>
        <strain evidence="2">Semi-engorged</strain>
        <tissue evidence="2">Salivary glands</tissue>
    </source>
</reference>